<dbReference type="Pfam" id="PF03412">
    <property type="entry name" value="Peptidase_C39"/>
    <property type="match status" value="1"/>
</dbReference>
<dbReference type="GO" id="GO:0008234">
    <property type="term" value="F:cysteine-type peptidase activity"/>
    <property type="evidence" value="ECO:0007669"/>
    <property type="project" value="UniProtKB-KW"/>
</dbReference>
<dbReference type="Gene3D" id="1.20.1560.10">
    <property type="entry name" value="ABC transporter type 1, transmembrane domain"/>
    <property type="match status" value="1"/>
</dbReference>
<dbReference type="SMART" id="SM00382">
    <property type="entry name" value="AAA"/>
    <property type="match status" value="1"/>
</dbReference>
<accession>A0A1X0WMV0</accession>
<dbReference type="Proteomes" id="UP000192428">
    <property type="component" value="Unassembled WGS sequence"/>
</dbReference>
<dbReference type="CDD" id="cd02418">
    <property type="entry name" value="Peptidase_C39B"/>
    <property type="match status" value="1"/>
</dbReference>
<dbReference type="Gene3D" id="3.90.70.10">
    <property type="entry name" value="Cysteine proteinases"/>
    <property type="match status" value="1"/>
</dbReference>
<dbReference type="InterPro" id="IPR003439">
    <property type="entry name" value="ABC_transporter-like_ATP-bd"/>
</dbReference>
<protein>
    <submittedName>
        <fullName evidence="19">Peptide ABC transporter ATP-binding protein</fullName>
    </submittedName>
</protein>
<evidence type="ECO:0000259" key="17">
    <source>
        <dbReference type="PROSITE" id="PS50929"/>
    </source>
</evidence>
<keyword evidence="14" id="KW-0080">Bacteriocin transport</keyword>
<evidence type="ECO:0000256" key="2">
    <source>
        <dbReference type="ARBA" id="ARBA00022448"/>
    </source>
</evidence>
<dbReference type="NCBIfam" id="TIGR01193">
    <property type="entry name" value="bacteriocin_ABC"/>
    <property type="match status" value="1"/>
</dbReference>
<gene>
    <name evidence="19" type="ORF">ATE34_10425</name>
</gene>
<keyword evidence="4" id="KW-0645">Protease</keyword>
<dbReference type="Pfam" id="PF00005">
    <property type="entry name" value="ABC_tran"/>
    <property type="match status" value="1"/>
</dbReference>
<dbReference type="EMBL" id="LNVF01000007">
    <property type="protein sequence ID" value="ORJ28120.1"/>
    <property type="molecule type" value="Genomic_DNA"/>
</dbReference>
<feature type="transmembrane region" description="Helical" evidence="15">
    <location>
        <begin position="201"/>
        <end position="218"/>
    </location>
</feature>
<dbReference type="SUPFAM" id="SSF90123">
    <property type="entry name" value="ABC transporter transmembrane region"/>
    <property type="match status" value="1"/>
</dbReference>
<evidence type="ECO:0000256" key="10">
    <source>
        <dbReference type="ARBA" id="ARBA00022927"/>
    </source>
</evidence>
<evidence type="ECO:0000256" key="5">
    <source>
        <dbReference type="ARBA" id="ARBA00022692"/>
    </source>
</evidence>
<dbReference type="GO" id="GO:0005886">
    <property type="term" value="C:plasma membrane"/>
    <property type="evidence" value="ECO:0007669"/>
    <property type="project" value="UniProtKB-SubCell"/>
</dbReference>
<evidence type="ECO:0000256" key="14">
    <source>
        <dbReference type="ARBA" id="ARBA00043264"/>
    </source>
</evidence>
<dbReference type="InterPro" id="IPR005074">
    <property type="entry name" value="Peptidase_C39"/>
</dbReference>
<dbReference type="Pfam" id="PF00664">
    <property type="entry name" value="ABC_membrane"/>
    <property type="match status" value="1"/>
</dbReference>
<organism evidence="19 20">
    <name type="scientific">Streptococcus oralis subsp. tigurinus</name>
    <dbReference type="NCBI Taxonomy" id="1077464"/>
    <lineage>
        <taxon>Bacteria</taxon>
        <taxon>Bacillati</taxon>
        <taxon>Bacillota</taxon>
        <taxon>Bacilli</taxon>
        <taxon>Lactobacillales</taxon>
        <taxon>Streptococcaceae</taxon>
        <taxon>Streptococcus</taxon>
    </lineage>
</organism>
<dbReference type="SUPFAM" id="SSF52540">
    <property type="entry name" value="P-loop containing nucleoside triphosphate hydrolases"/>
    <property type="match status" value="1"/>
</dbReference>
<keyword evidence="8" id="KW-0788">Thiol protease</keyword>
<evidence type="ECO:0000313" key="19">
    <source>
        <dbReference type="EMBL" id="ORJ28120.1"/>
    </source>
</evidence>
<feature type="domain" description="Peptidase C39" evidence="18">
    <location>
        <begin position="11"/>
        <end position="138"/>
    </location>
</feature>
<evidence type="ECO:0000256" key="11">
    <source>
        <dbReference type="ARBA" id="ARBA00022967"/>
    </source>
</evidence>
<dbReference type="RefSeq" id="WP_084911536.1">
    <property type="nucleotide sequence ID" value="NZ_LNVF01000007.1"/>
</dbReference>
<dbReference type="InterPro" id="IPR017871">
    <property type="entry name" value="ABC_transporter-like_CS"/>
</dbReference>
<sequence length="717" mass="80414">MKFGKRHYRPQVDQMDCGVASLAMVFGYYGSYYSLAHLRELAKTTMDGTTALGLVKVAEEIGFETRAIKADMTLFDLPDLTFPFAAHVLKEGKLLHYYVVIGQDKKHIHIADPDPGVKLTKISRERFAQEWTGVSLFMAPSPDYKPHREKKQGLLSFLPILLKQRGLITNIVLATLLVTLINIVGSYYLQSIIDSYVPDQMRSTLGIISMGLVIVYILQQILSYAQEYLLLVLGQRLSIDVILSYIKHVFHLPMSFFATRRTGEIVSRFTDANSIIDALASTILSIFLDVSTILIISLVLFSQNMTLFFISLLALPIYTVIIFAFMKPFEKMNRDTMEANAALSSSIIEDINGIETIKSLTSESQRYQKIDKEFVAYLKKSFTYSRAESQQKALKKVAQLLLNVVVLWLGAVLVMDGKMSLGQLITYNTLLVYFTNPLENIINLQTKLQTAQVANNRLNEVYLVASEFEEKKTVEDLSMMKGDMTFKQVHYKYGYGRDVLSDINLTIPQGSKMAFVGISGSGKTTLAKMMVNFYDPSQGEISLGGVNLNQIDKKALRQYINYLPQQPYVFNGTILENLLLGAKEGTTQEDILRAVELAEIREDIERMPLNYQTELTSDGAGISGGQRQRIALARALLTDAPVLILDEATSSLDILTEKRIVDNLMALDKTLIFIAHRLTIAERTEKVVVLDQGKIVEEGTHADLLAQDGFYAHLVNS</sequence>
<dbReference type="InterPro" id="IPR003593">
    <property type="entry name" value="AAA+_ATPase"/>
</dbReference>
<dbReference type="Gene3D" id="3.40.50.300">
    <property type="entry name" value="P-loop containing nucleotide triphosphate hydrolases"/>
    <property type="match status" value="1"/>
</dbReference>
<evidence type="ECO:0000256" key="7">
    <source>
        <dbReference type="ARBA" id="ARBA00022801"/>
    </source>
</evidence>
<keyword evidence="7" id="KW-0378">Hydrolase</keyword>
<feature type="domain" description="ABC transmembrane type-1" evidence="17">
    <location>
        <begin position="171"/>
        <end position="450"/>
    </location>
</feature>
<dbReference type="GO" id="GO:0016887">
    <property type="term" value="F:ATP hydrolysis activity"/>
    <property type="evidence" value="ECO:0007669"/>
    <property type="project" value="InterPro"/>
</dbReference>
<dbReference type="PROSITE" id="PS00211">
    <property type="entry name" value="ABC_TRANSPORTER_1"/>
    <property type="match status" value="1"/>
</dbReference>
<keyword evidence="5 15" id="KW-0812">Transmembrane</keyword>
<evidence type="ECO:0000256" key="8">
    <source>
        <dbReference type="ARBA" id="ARBA00022807"/>
    </source>
</evidence>
<dbReference type="PANTHER" id="PTHR24221:SF654">
    <property type="entry name" value="ATP-BINDING CASSETTE SUB-FAMILY B MEMBER 6"/>
    <property type="match status" value="1"/>
</dbReference>
<dbReference type="InterPro" id="IPR039421">
    <property type="entry name" value="Type_1_exporter"/>
</dbReference>
<dbReference type="CDD" id="cd18570">
    <property type="entry name" value="ABC_6TM_PCAT1_LagD_like"/>
    <property type="match status" value="1"/>
</dbReference>
<evidence type="ECO:0000256" key="4">
    <source>
        <dbReference type="ARBA" id="ARBA00022670"/>
    </source>
</evidence>
<feature type="transmembrane region" description="Helical" evidence="15">
    <location>
        <begin position="307"/>
        <end position="326"/>
    </location>
</feature>
<keyword evidence="9 19" id="KW-0067">ATP-binding</keyword>
<dbReference type="GO" id="GO:0015031">
    <property type="term" value="P:protein transport"/>
    <property type="evidence" value="ECO:0007669"/>
    <property type="project" value="UniProtKB-KW"/>
</dbReference>
<feature type="transmembrane region" description="Helical" evidence="15">
    <location>
        <begin position="167"/>
        <end position="189"/>
    </location>
</feature>
<proteinExistence type="predicted"/>
<dbReference type="GO" id="GO:0043214">
    <property type="term" value="F:ABC-type bacteriocin transporter activity"/>
    <property type="evidence" value="ECO:0007669"/>
    <property type="project" value="InterPro"/>
</dbReference>
<comment type="subcellular location">
    <subcellularLocation>
        <location evidence="1">Cell membrane</location>
        <topology evidence="1">Multi-pass membrane protein</topology>
    </subcellularLocation>
</comment>
<dbReference type="PROSITE" id="PS50929">
    <property type="entry name" value="ABC_TM1F"/>
    <property type="match status" value="1"/>
</dbReference>
<reference evidence="19 20" key="1">
    <citation type="journal article" date="2016" name="PLoS ONE">
        <title>Comparative Genomics Analysis of Streptococcus tigurinus Strains Identifies Genetic Elements Specifically and Uniquely Present in Highly Virulent Strains.</title>
        <authorList>
            <person name="Diene S.M."/>
            <person name="Francois P."/>
            <person name="Zbinden A."/>
            <person name="Entenza J.M."/>
            <person name="Resch G."/>
        </authorList>
    </citation>
    <scope>NUCLEOTIDE SEQUENCE [LARGE SCALE GENOMIC DNA]</scope>
    <source>
        <strain evidence="19 20">AZ_8</strain>
    </source>
</reference>
<keyword evidence="2" id="KW-0813">Transport</keyword>
<comment type="caution">
    <text evidence="19">The sequence shown here is derived from an EMBL/GenBank/DDBJ whole genome shotgun (WGS) entry which is preliminary data.</text>
</comment>
<dbReference type="GO" id="GO:0005524">
    <property type="term" value="F:ATP binding"/>
    <property type="evidence" value="ECO:0007669"/>
    <property type="project" value="UniProtKB-KW"/>
</dbReference>
<keyword evidence="11" id="KW-1278">Translocase</keyword>
<dbReference type="PROSITE" id="PS50990">
    <property type="entry name" value="PEPTIDASE_C39"/>
    <property type="match status" value="1"/>
</dbReference>
<dbReference type="AlphaFoldDB" id="A0A1X0WMV0"/>
<evidence type="ECO:0000256" key="6">
    <source>
        <dbReference type="ARBA" id="ARBA00022741"/>
    </source>
</evidence>
<dbReference type="InterPro" id="IPR027417">
    <property type="entry name" value="P-loop_NTPase"/>
</dbReference>
<keyword evidence="10" id="KW-0653">Protein transport</keyword>
<dbReference type="InterPro" id="IPR005897">
    <property type="entry name" value="Pept_C39_ABC_bacteriocin"/>
</dbReference>
<keyword evidence="12 15" id="KW-1133">Transmembrane helix</keyword>
<keyword evidence="6" id="KW-0547">Nucleotide-binding</keyword>
<dbReference type="PROSITE" id="PS50893">
    <property type="entry name" value="ABC_TRANSPORTER_2"/>
    <property type="match status" value="1"/>
</dbReference>
<dbReference type="FunFam" id="1.20.1560.10:FF:000138">
    <property type="entry name" value="Competence factor transporting ATP-binding protein/permease ComA"/>
    <property type="match status" value="1"/>
</dbReference>
<dbReference type="InterPro" id="IPR036640">
    <property type="entry name" value="ABC1_TM_sf"/>
</dbReference>
<dbReference type="InterPro" id="IPR011527">
    <property type="entry name" value="ABC1_TM_dom"/>
</dbReference>
<name>A0A1X0WMV0_STROR</name>
<evidence type="ECO:0000256" key="15">
    <source>
        <dbReference type="SAM" id="Phobius"/>
    </source>
</evidence>
<feature type="transmembrane region" description="Helical" evidence="15">
    <location>
        <begin position="397"/>
        <end position="415"/>
    </location>
</feature>
<dbReference type="GO" id="GO:0006508">
    <property type="term" value="P:proteolysis"/>
    <property type="evidence" value="ECO:0007669"/>
    <property type="project" value="UniProtKB-KW"/>
</dbReference>
<feature type="transmembrane region" description="Helical" evidence="15">
    <location>
        <begin position="278"/>
        <end position="301"/>
    </location>
</feature>
<evidence type="ECO:0000259" key="18">
    <source>
        <dbReference type="PROSITE" id="PS50990"/>
    </source>
</evidence>
<evidence type="ECO:0000313" key="20">
    <source>
        <dbReference type="Proteomes" id="UP000192428"/>
    </source>
</evidence>
<evidence type="ECO:0000256" key="9">
    <source>
        <dbReference type="ARBA" id="ARBA00022840"/>
    </source>
</evidence>
<evidence type="ECO:0000256" key="3">
    <source>
        <dbReference type="ARBA" id="ARBA00022475"/>
    </source>
</evidence>
<keyword evidence="3" id="KW-1003">Cell membrane</keyword>
<dbReference type="GO" id="GO:0034040">
    <property type="term" value="F:ATPase-coupled lipid transmembrane transporter activity"/>
    <property type="evidence" value="ECO:0007669"/>
    <property type="project" value="TreeGrafter"/>
</dbReference>
<feature type="domain" description="ABC transporter" evidence="16">
    <location>
        <begin position="484"/>
        <end position="717"/>
    </location>
</feature>
<dbReference type="FunFam" id="3.40.50.300:FF:000299">
    <property type="entry name" value="ABC transporter ATP-binding protein/permease"/>
    <property type="match status" value="1"/>
</dbReference>
<dbReference type="eggNOG" id="COG2274">
    <property type="taxonomic scope" value="Bacteria"/>
</dbReference>
<evidence type="ECO:0000256" key="1">
    <source>
        <dbReference type="ARBA" id="ARBA00004651"/>
    </source>
</evidence>
<evidence type="ECO:0000256" key="13">
    <source>
        <dbReference type="ARBA" id="ARBA00023136"/>
    </source>
</evidence>
<evidence type="ECO:0000259" key="16">
    <source>
        <dbReference type="PROSITE" id="PS50893"/>
    </source>
</evidence>
<dbReference type="PANTHER" id="PTHR24221">
    <property type="entry name" value="ATP-BINDING CASSETTE SUB-FAMILY B"/>
    <property type="match status" value="1"/>
</dbReference>
<evidence type="ECO:0000256" key="12">
    <source>
        <dbReference type="ARBA" id="ARBA00022989"/>
    </source>
</evidence>
<keyword evidence="13 15" id="KW-0472">Membrane</keyword>